<dbReference type="AlphaFoldDB" id="A0A0C2H2W7"/>
<dbReference type="GO" id="GO:0005524">
    <property type="term" value="F:ATP binding"/>
    <property type="evidence" value="ECO:0007669"/>
    <property type="project" value="UniProtKB-KW"/>
</dbReference>
<dbReference type="InterPro" id="IPR016064">
    <property type="entry name" value="NAD/diacylglycerol_kinase_sf"/>
</dbReference>
<name>A0A0C2H2W7_9BILA</name>
<evidence type="ECO:0000259" key="8">
    <source>
        <dbReference type="PROSITE" id="PS50146"/>
    </source>
</evidence>
<dbReference type="InterPro" id="IPR037607">
    <property type="entry name" value="DGK"/>
</dbReference>
<organism evidence="9 10">
    <name type="scientific">Ancylostoma duodenale</name>
    <dbReference type="NCBI Taxonomy" id="51022"/>
    <lineage>
        <taxon>Eukaryota</taxon>
        <taxon>Metazoa</taxon>
        <taxon>Ecdysozoa</taxon>
        <taxon>Nematoda</taxon>
        <taxon>Chromadorea</taxon>
        <taxon>Rhabditida</taxon>
        <taxon>Rhabditina</taxon>
        <taxon>Rhabditomorpha</taxon>
        <taxon>Strongyloidea</taxon>
        <taxon>Ancylostomatidae</taxon>
        <taxon>Ancylostomatinae</taxon>
        <taxon>Ancylostoma</taxon>
    </lineage>
</organism>
<comment type="similarity">
    <text evidence="2">Belongs to the eukaryotic diacylglycerol kinase family.</text>
</comment>
<keyword evidence="6 9" id="KW-0418">Kinase</keyword>
<evidence type="ECO:0000256" key="7">
    <source>
        <dbReference type="ARBA" id="ARBA00022840"/>
    </source>
</evidence>
<keyword evidence="5" id="KW-0547">Nucleotide-binding</keyword>
<dbReference type="SUPFAM" id="SSF111331">
    <property type="entry name" value="NAD kinase/diacylglycerol kinase-like"/>
    <property type="match status" value="1"/>
</dbReference>
<evidence type="ECO:0000256" key="6">
    <source>
        <dbReference type="ARBA" id="ARBA00022777"/>
    </source>
</evidence>
<evidence type="ECO:0000256" key="2">
    <source>
        <dbReference type="ARBA" id="ARBA00009280"/>
    </source>
</evidence>
<feature type="domain" description="DAGKc" evidence="8">
    <location>
        <begin position="1"/>
        <end position="37"/>
    </location>
</feature>
<evidence type="ECO:0000313" key="9">
    <source>
        <dbReference type="EMBL" id="KIH68140.1"/>
    </source>
</evidence>
<dbReference type="GO" id="GO:0007200">
    <property type="term" value="P:phospholipase C-activating G protein-coupled receptor signaling pathway"/>
    <property type="evidence" value="ECO:0007669"/>
    <property type="project" value="InterPro"/>
</dbReference>
<evidence type="ECO:0000256" key="4">
    <source>
        <dbReference type="ARBA" id="ARBA00022679"/>
    </source>
</evidence>
<protein>
    <recommendedName>
        <fullName evidence="3">diacylglycerol kinase (ATP)</fullName>
        <ecNumber evidence="3">2.7.1.107</ecNumber>
    </recommendedName>
</protein>
<gene>
    <name evidence="9" type="ORF">ANCDUO_01528</name>
</gene>
<reference evidence="9 10" key="1">
    <citation type="submission" date="2013-12" db="EMBL/GenBank/DDBJ databases">
        <title>Draft genome of the parsitic nematode Ancylostoma duodenale.</title>
        <authorList>
            <person name="Mitreva M."/>
        </authorList>
    </citation>
    <scope>NUCLEOTIDE SEQUENCE [LARGE SCALE GENOMIC DNA]</scope>
    <source>
        <strain evidence="9 10">Zhejiang</strain>
    </source>
</reference>
<dbReference type="PANTHER" id="PTHR11255:SF80">
    <property type="entry name" value="EYE-SPECIFIC DIACYLGLYCEROL KINASE"/>
    <property type="match status" value="1"/>
</dbReference>
<evidence type="ECO:0000256" key="1">
    <source>
        <dbReference type="ARBA" id="ARBA00001383"/>
    </source>
</evidence>
<dbReference type="SMART" id="SM00045">
    <property type="entry name" value="DAGKa"/>
    <property type="match status" value="1"/>
</dbReference>
<dbReference type="EMBL" id="KN726456">
    <property type="protein sequence ID" value="KIH68140.1"/>
    <property type="molecule type" value="Genomic_DNA"/>
</dbReference>
<dbReference type="InterPro" id="IPR000756">
    <property type="entry name" value="Diacylglycerol_kin_accessory"/>
</dbReference>
<proteinExistence type="inferred from homology"/>
<dbReference type="GO" id="GO:0004143">
    <property type="term" value="F:ATP-dependent diacylglycerol kinase activity"/>
    <property type="evidence" value="ECO:0007669"/>
    <property type="project" value="UniProtKB-EC"/>
</dbReference>
<dbReference type="Pfam" id="PF00609">
    <property type="entry name" value="DAGK_acc"/>
    <property type="match status" value="1"/>
</dbReference>
<evidence type="ECO:0000256" key="5">
    <source>
        <dbReference type="ARBA" id="ARBA00022741"/>
    </source>
</evidence>
<evidence type="ECO:0000256" key="3">
    <source>
        <dbReference type="ARBA" id="ARBA00012133"/>
    </source>
</evidence>
<keyword evidence="4" id="KW-0808">Transferase</keyword>
<dbReference type="PANTHER" id="PTHR11255">
    <property type="entry name" value="DIACYLGLYCEROL KINASE"/>
    <property type="match status" value="1"/>
</dbReference>
<accession>A0A0C2H2W7</accession>
<dbReference type="PROSITE" id="PS50146">
    <property type="entry name" value="DAGK"/>
    <property type="match status" value="1"/>
</dbReference>
<evidence type="ECO:0000313" key="10">
    <source>
        <dbReference type="Proteomes" id="UP000054047"/>
    </source>
</evidence>
<dbReference type="OrthoDB" id="242257at2759"/>
<dbReference type="EC" id="2.7.1.107" evidence="3"/>
<comment type="catalytic activity">
    <reaction evidence="1">
        <text>a 1,2-diacyl-sn-glycerol + ATP = a 1,2-diacyl-sn-glycero-3-phosphate + ADP + H(+)</text>
        <dbReference type="Rhea" id="RHEA:10272"/>
        <dbReference type="ChEBI" id="CHEBI:15378"/>
        <dbReference type="ChEBI" id="CHEBI:17815"/>
        <dbReference type="ChEBI" id="CHEBI:30616"/>
        <dbReference type="ChEBI" id="CHEBI:58608"/>
        <dbReference type="ChEBI" id="CHEBI:456216"/>
        <dbReference type="EC" id="2.7.1.107"/>
    </reaction>
</comment>
<dbReference type="GO" id="GO:0005886">
    <property type="term" value="C:plasma membrane"/>
    <property type="evidence" value="ECO:0007669"/>
    <property type="project" value="TreeGrafter"/>
</dbReference>
<dbReference type="InterPro" id="IPR001206">
    <property type="entry name" value="Diacylglycerol_kinase_cat_dom"/>
</dbReference>
<dbReference type="FunFam" id="2.60.200.40:FF:000012">
    <property type="entry name" value="Diacylglycerol kinase"/>
    <property type="match status" value="1"/>
</dbReference>
<keyword evidence="10" id="KW-1185">Reference proteome</keyword>
<sequence length="249" mass="27607">MGWGGTFSDEPMSQLLQAILHETTVTHLDRWRIDVEPNEASPLDSTDELSEAVQSSLPLTVMNNYFSIGADAHVALQFHHSRSANPQMLNSRLKNRIAYGGLGTIDLFKRSWKDLSEYIYLECDGVDLTPRVKELKLHCILFHNITYYAGGTVPWGSESGDGVKPSCCDGKVEVLGFTTATLVDGEPCLLAPSHISLTFHSKVKPGTLTVQSTSLIAQLPVIVVGRHDYDTYKDAFERLKDTGENYVFE</sequence>
<dbReference type="Proteomes" id="UP000054047">
    <property type="component" value="Unassembled WGS sequence"/>
</dbReference>
<keyword evidence="7" id="KW-0067">ATP-binding</keyword>
<dbReference type="Gene3D" id="2.60.200.40">
    <property type="match status" value="1"/>
</dbReference>